<dbReference type="NCBIfam" id="TIGR00174">
    <property type="entry name" value="miaA"/>
    <property type="match status" value="1"/>
</dbReference>
<dbReference type="SUPFAM" id="SSF57667">
    <property type="entry name" value="beta-beta-alpha zinc fingers"/>
    <property type="match status" value="1"/>
</dbReference>
<gene>
    <name evidence="12" type="primary">TRIT1</name>
</gene>
<keyword evidence="3" id="KW-0479">Metal-binding</keyword>
<dbReference type="InterPro" id="IPR039657">
    <property type="entry name" value="Dimethylallyltransferase"/>
</dbReference>
<keyword evidence="5" id="KW-0863">Zinc-finger</keyword>
<dbReference type="Pfam" id="PF01715">
    <property type="entry name" value="IPPT"/>
    <property type="match status" value="1"/>
</dbReference>
<evidence type="ECO:0000256" key="4">
    <source>
        <dbReference type="ARBA" id="ARBA00022741"/>
    </source>
</evidence>
<name>A0ABM1KHR7_GEKJA</name>
<feature type="domain" description="Zinc finger double-stranded RNA binding" evidence="10">
    <location>
        <begin position="382"/>
        <end position="406"/>
    </location>
</feature>
<keyword evidence="11" id="KW-1185">Reference proteome</keyword>
<dbReference type="Gene3D" id="3.40.50.300">
    <property type="entry name" value="P-loop containing nucleotide triphosphate hydrolases"/>
    <property type="match status" value="1"/>
</dbReference>
<keyword evidence="8" id="KW-0963">Cytoplasm</keyword>
<organism evidence="11 12">
    <name type="scientific">Gekko japonicus</name>
    <name type="common">Schlegel's Japanese gecko</name>
    <dbReference type="NCBI Taxonomy" id="146911"/>
    <lineage>
        <taxon>Eukaryota</taxon>
        <taxon>Metazoa</taxon>
        <taxon>Chordata</taxon>
        <taxon>Craniata</taxon>
        <taxon>Vertebrata</taxon>
        <taxon>Euteleostomi</taxon>
        <taxon>Lepidosauria</taxon>
        <taxon>Squamata</taxon>
        <taxon>Bifurcata</taxon>
        <taxon>Gekkota</taxon>
        <taxon>Gekkonidae</taxon>
        <taxon>Gekkoninae</taxon>
        <taxon>Gekko</taxon>
    </lineage>
</organism>
<dbReference type="SUPFAM" id="SSF52540">
    <property type="entry name" value="P-loop containing nucleoside triphosphate hydrolases"/>
    <property type="match status" value="1"/>
</dbReference>
<dbReference type="PANTHER" id="PTHR11088">
    <property type="entry name" value="TRNA DIMETHYLALLYLTRANSFERASE"/>
    <property type="match status" value="1"/>
</dbReference>
<dbReference type="EC" id="2.5.1.75" evidence="8"/>
<dbReference type="GeneID" id="107115963"/>
<dbReference type="Pfam" id="PF12171">
    <property type="entry name" value="zf-C2H2_jaz"/>
    <property type="match status" value="1"/>
</dbReference>
<proteinExistence type="inferred from homology"/>
<dbReference type="InterPro" id="IPR022755">
    <property type="entry name" value="Znf_C2H2_jaz"/>
</dbReference>
<dbReference type="InterPro" id="IPR027417">
    <property type="entry name" value="P-loop_NTPase"/>
</dbReference>
<comment type="catalytic activity">
    <reaction evidence="8">
        <text>adenosine(37) in tRNA + dimethylallyl diphosphate = N(6)-dimethylallyladenosine(37) in tRNA + diphosphate</text>
        <dbReference type="Rhea" id="RHEA:26482"/>
        <dbReference type="Rhea" id="RHEA-COMP:10162"/>
        <dbReference type="Rhea" id="RHEA-COMP:10375"/>
        <dbReference type="ChEBI" id="CHEBI:33019"/>
        <dbReference type="ChEBI" id="CHEBI:57623"/>
        <dbReference type="ChEBI" id="CHEBI:74411"/>
        <dbReference type="ChEBI" id="CHEBI:74415"/>
        <dbReference type="EC" id="2.5.1.75"/>
    </reaction>
</comment>
<dbReference type="PIRSF" id="PIRSF039110">
    <property type="entry name" value="IPP_transferase"/>
    <property type="match status" value="1"/>
</dbReference>
<reference evidence="12" key="1">
    <citation type="submission" date="2025-08" db="UniProtKB">
        <authorList>
            <consortium name="RefSeq"/>
        </authorList>
    </citation>
    <scope>IDENTIFICATION</scope>
</reference>
<accession>A0ABM1KHR7</accession>
<evidence type="ECO:0000256" key="9">
    <source>
        <dbReference type="RuleBase" id="RU003785"/>
    </source>
</evidence>
<evidence type="ECO:0000256" key="5">
    <source>
        <dbReference type="ARBA" id="ARBA00022771"/>
    </source>
</evidence>
<evidence type="ECO:0000256" key="7">
    <source>
        <dbReference type="ARBA" id="ARBA00022840"/>
    </source>
</evidence>
<comment type="function">
    <text evidence="8">Catalyzes the transfer of a dimethylallyl group onto the adenine at position 37.</text>
</comment>
<dbReference type="HAMAP" id="MF_00185">
    <property type="entry name" value="IPP_trans"/>
    <property type="match status" value="1"/>
</dbReference>
<keyword evidence="6" id="KW-0862">Zinc</keyword>
<evidence type="ECO:0000256" key="1">
    <source>
        <dbReference type="ARBA" id="ARBA00005842"/>
    </source>
</evidence>
<evidence type="ECO:0000256" key="6">
    <source>
        <dbReference type="ARBA" id="ARBA00022833"/>
    </source>
</evidence>
<protein>
    <recommendedName>
        <fullName evidence="8">tRNA dimethylallyltransferase</fullName>
        <ecNumber evidence="8">2.5.1.75</ecNumber>
    </recommendedName>
</protein>
<dbReference type="InterPro" id="IPR030666">
    <property type="entry name" value="IPP_transferase_euk"/>
</dbReference>
<dbReference type="InterPro" id="IPR036236">
    <property type="entry name" value="Znf_C2H2_sf"/>
</dbReference>
<evidence type="ECO:0000259" key="10">
    <source>
        <dbReference type="Pfam" id="PF12171"/>
    </source>
</evidence>
<keyword evidence="2 8" id="KW-0808">Transferase</keyword>
<dbReference type="Gene3D" id="1.10.20.140">
    <property type="match status" value="1"/>
</dbReference>
<dbReference type="RefSeq" id="XP_015273254.1">
    <property type="nucleotide sequence ID" value="XM_015417768.1"/>
</dbReference>
<dbReference type="PANTHER" id="PTHR11088:SF89">
    <property type="entry name" value="TRNA DIMETHYLALLYLTRANSFERASE"/>
    <property type="match status" value="1"/>
</dbReference>
<dbReference type="InterPro" id="IPR018022">
    <property type="entry name" value="IPT"/>
</dbReference>
<dbReference type="Proteomes" id="UP000694871">
    <property type="component" value="Unplaced"/>
</dbReference>
<evidence type="ECO:0000256" key="8">
    <source>
        <dbReference type="PIRNR" id="PIRNR039110"/>
    </source>
</evidence>
<evidence type="ECO:0000313" key="11">
    <source>
        <dbReference type="Proteomes" id="UP000694871"/>
    </source>
</evidence>
<comment type="similarity">
    <text evidence="1 8 9">Belongs to the IPP transferase family.</text>
</comment>
<keyword evidence="8" id="KW-0819">tRNA processing</keyword>
<keyword evidence="7 8" id="KW-0067">ATP-binding</keyword>
<evidence type="ECO:0000256" key="2">
    <source>
        <dbReference type="ARBA" id="ARBA00022679"/>
    </source>
</evidence>
<evidence type="ECO:0000313" key="12">
    <source>
        <dbReference type="RefSeq" id="XP_015273254.1"/>
    </source>
</evidence>
<keyword evidence="4 8" id="KW-0547">Nucleotide-binding</keyword>
<sequence length="446" mass="50318">MAAARQLPLVVILGATGTGKSRLALQLGLRLGGEIISADSMQVYQGLDIITNKASLEEQALCKHHMISFVDPLVTNYNVVDFRNKATALIEDLFAHKTIPIVVGGTNYYIESLLWKVLIDPEKKTRPLGPGGGAADRRLELEKLDGQELHRCLKEVDPTMASRLHPHDKRKLARSLQVYEETGFTHSELLQKQQEEEGGGPLGGPLKYPNPCILWLYAEQAVLDKRLDARVDAMLAAGLLEELRDFHRRYNEEKVAESCQDYQHGIFQTIGFKEFHEFLIEEGKCPVEQSKQLLNKGIEALKLVTRRYARQQNKWVKNRFLRRPGPNAPLVYGLEVTDLSRWEEKVLEPAIQIVNSFLQGQQPPVEPIMLAHEPEEDKRRGHECAVCNRIIIGDQEWKAHVKSKSHLFHLKKSLKSHLDHHSAKCQSSITETSQTCAEASSGNLEA</sequence>
<evidence type="ECO:0000256" key="3">
    <source>
        <dbReference type="ARBA" id="ARBA00022723"/>
    </source>
</evidence>